<dbReference type="InterPro" id="IPR023033">
    <property type="entry name" value="Ala_tRNA_ligase_euk/bac"/>
</dbReference>
<dbReference type="GO" id="GO:0005524">
    <property type="term" value="F:ATP binding"/>
    <property type="evidence" value="ECO:0007669"/>
    <property type="project" value="UniProtKB-UniRule"/>
</dbReference>
<dbReference type="SUPFAM" id="SSF55186">
    <property type="entry name" value="ThrRS/AlaRS common domain"/>
    <property type="match status" value="1"/>
</dbReference>
<dbReference type="SMART" id="SM00863">
    <property type="entry name" value="tRNA_SAD"/>
    <property type="match status" value="1"/>
</dbReference>
<keyword evidence="17" id="KW-1185">Reference proteome</keyword>
<evidence type="ECO:0000256" key="11">
    <source>
        <dbReference type="ARBA" id="ARBA00023146"/>
    </source>
</evidence>
<dbReference type="GO" id="GO:0008270">
    <property type="term" value="F:zinc ion binding"/>
    <property type="evidence" value="ECO:0007669"/>
    <property type="project" value="UniProtKB-UniRule"/>
</dbReference>
<dbReference type="HAMAP" id="MF_00036_B">
    <property type="entry name" value="Ala_tRNA_synth_B"/>
    <property type="match status" value="1"/>
</dbReference>
<sequence>MKWTTDKLRATWLEFFKAKNHHVLPTASLVPNDDPSLLWINSGVANLKPYFEGKKTPPSLRLVNSQKAIRTNDIENVGYTSRHHTFFEMLGNFSIGDYFKEEAIIWAWEFLTDKQWLNFSKEKLYITVFEDDQETYDIWLKQIKVKKDHIILGTRKTNFWDMGQGPCGPNTEIYYDRGPKYDKKKIGLKLLIDDIENDRYIEIWNIVFSQFNNDGFNNYTDLPRKNIDTGAGLERIISILQDVPTNFDTDLFQAIIKKCQTLTKYRYDINNYFKNDEQQSKINTAFKIISDHIRCLTFAISDGVFPSAKTRGYILRRLIRRAEIYGQKLDINKPFLYFLVPTVVKQMGSYYPELKAKQDLIVTVVQNEEIKFWQTLVSGKELLLKVIKEEQTVSAANAFKLFDTYGFPIELTQELAQENQVSIDLAGFEKLLAQQKENARSAQGDVKALTQQNPLLVNLPLKSSFVGYKKEKIDDGEIIFIFKDNQQFQSLENTTGYVILDRTPFYAEKGGQAADAGEINGPDGYGTVLDVQSVNNLNIHYLDVSGKLTKGDVVSAVINQEKRFYTRKNHSGTHLLHAALRSVLGTHVMQSGSFNNEDYLRLDFSHFQNLSEAEMLKIEAQVATWINSATPCEVLHLTHEQALKIGALAFFGEKYESIVRVIKFGDFSIELCGGTHCGNTKEVEDLLVTNIESKGSGSYRIQALTSFKTINSFLDEKMNEIKLQVAEIKTKYSAQAKIKQDKKIEKHLLALAVLETTKEAWRIAKKNLAVLQNDFRKWQKDVQVKLEQEEEAKYLKLKPELTKNSTYLLTHEFKDFNLNSLKNLTDHYRNRYDNIVIIFLNHLSATNETLIVLAISKQLADNNYHAKEMLLTILKWFQGKGGGTNLLSQGKIEGIVRAKDIVKVLEEQ</sequence>
<dbReference type="InterPro" id="IPR009000">
    <property type="entry name" value="Transl_B-barrel_sf"/>
</dbReference>
<protein>
    <recommendedName>
        <fullName evidence="14">Alanine--tRNA ligase</fullName>
        <ecNumber evidence="14">6.1.1.7</ecNumber>
    </recommendedName>
    <alternativeName>
        <fullName evidence="14">Alanyl-tRNA synthetase</fullName>
        <shortName evidence="14">AlaRS</shortName>
    </alternativeName>
</protein>
<evidence type="ECO:0000313" key="16">
    <source>
        <dbReference type="EMBL" id="NKE38143.1"/>
    </source>
</evidence>
<keyword evidence="5 14" id="KW-0479">Metal-binding</keyword>
<dbReference type="InterPro" id="IPR045864">
    <property type="entry name" value="aa-tRNA-synth_II/BPL/LPL"/>
</dbReference>
<evidence type="ECO:0000259" key="15">
    <source>
        <dbReference type="PROSITE" id="PS50860"/>
    </source>
</evidence>
<evidence type="ECO:0000256" key="10">
    <source>
        <dbReference type="ARBA" id="ARBA00022917"/>
    </source>
</evidence>
<keyword evidence="6 14" id="KW-0547">Nucleotide-binding</keyword>
<dbReference type="InterPro" id="IPR018163">
    <property type="entry name" value="Thr/Ala-tRNA-synth_IIc_edit"/>
</dbReference>
<dbReference type="GO" id="GO:0002161">
    <property type="term" value="F:aminoacyl-tRNA deacylase activity"/>
    <property type="evidence" value="ECO:0007669"/>
    <property type="project" value="TreeGrafter"/>
</dbReference>
<evidence type="ECO:0000256" key="12">
    <source>
        <dbReference type="ARBA" id="ARBA00024779"/>
    </source>
</evidence>
<dbReference type="AlphaFoldDB" id="A0A846U8C0"/>
<comment type="caution">
    <text evidence="16">The sequence shown here is derived from an EMBL/GenBank/DDBJ whole genome shotgun (WGS) entry which is preliminary data.</text>
</comment>
<dbReference type="EMBL" id="JAAVVK010000001">
    <property type="protein sequence ID" value="NKE38143.1"/>
    <property type="molecule type" value="Genomic_DNA"/>
</dbReference>
<dbReference type="InterPro" id="IPR018162">
    <property type="entry name" value="Ala-tRNA-ligase_IIc_anticod-bd"/>
</dbReference>
<dbReference type="Pfam" id="PF01411">
    <property type="entry name" value="tRNA-synt_2c"/>
    <property type="match status" value="1"/>
</dbReference>
<evidence type="ECO:0000256" key="9">
    <source>
        <dbReference type="ARBA" id="ARBA00022884"/>
    </source>
</evidence>
<dbReference type="GO" id="GO:0005829">
    <property type="term" value="C:cytosol"/>
    <property type="evidence" value="ECO:0007669"/>
    <property type="project" value="TreeGrafter"/>
</dbReference>
<dbReference type="SUPFAM" id="SSF50447">
    <property type="entry name" value="Translation proteins"/>
    <property type="match status" value="1"/>
</dbReference>
<feature type="binding site" evidence="14">
    <location>
        <position position="672"/>
    </location>
    <ligand>
        <name>Zn(2+)</name>
        <dbReference type="ChEBI" id="CHEBI:29105"/>
    </ligand>
</feature>
<dbReference type="GO" id="GO:0006419">
    <property type="term" value="P:alanyl-tRNA aminoacylation"/>
    <property type="evidence" value="ECO:0007669"/>
    <property type="project" value="UniProtKB-UniRule"/>
</dbReference>
<dbReference type="PROSITE" id="PS50860">
    <property type="entry name" value="AA_TRNA_LIGASE_II_ALA"/>
    <property type="match status" value="1"/>
</dbReference>
<evidence type="ECO:0000313" key="17">
    <source>
        <dbReference type="Proteomes" id="UP000584587"/>
    </source>
</evidence>
<proteinExistence type="inferred from homology"/>
<keyword evidence="2 14" id="KW-0963">Cytoplasm</keyword>
<evidence type="ECO:0000256" key="7">
    <source>
        <dbReference type="ARBA" id="ARBA00022833"/>
    </source>
</evidence>
<organism evidence="16 17">
    <name type="scientific">Spiroplasma platyhelix PALS-1</name>
    <dbReference type="NCBI Taxonomy" id="1276218"/>
    <lineage>
        <taxon>Bacteria</taxon>
        <taxon>Bacillati</taxon>
        <taxon>Mycoplasmatota</taxon>
        <taxon>Mollicutes</taxon>
        <taxon>Entomoplasmatales</taxon>
        <taxon>Spiroplasmataceae</taxon>
        <taxon>Spiroplasma</taxon>
    </lineage>
</organism>
<dbReference type="Gene3D" id="2.40.30.130">
    <property type="match status" value="1"/>
</dbReference>
<dbReference type="Gene3D" id="3.30.980.10">
    <property type="entry name" value="Threonyl-trna Synthetase, Chain A, domain 2"/>
    <property type="match status" value="1"/>
</dbReference>
<keyword evidence="8 14" id="KW-0067">ATP-binding</keyword>
<evidence type="ECO:0000256" key="14">
    <source>
        <dbReference type="HAMAP-Rule" id="MF_00036"/>
    </source>
</evidence>
<evidence type="ECO:0000256" key="5">
    <source>
        <dbReference type="ARBA" id="ARBA00022723"/>
    </source>
</evidence>
<dbReference type="Proteomes" id="UP000584587">
    <property type="component" value="Unassembled WGS sequence"/>
</dbReference>
<dbReference type="Gene3D" id="3.30.930.10">
    <property type="entry name" value="Bira Bifunctional Protein, Domain 2"/>
    <property type="match status" value="1"/>
</dbReference>
<comment type="domain">
    <text evidence="14">Consists of three domains; the N-terminal catalytic domain, the editing domain and the C-terminal C-Ala domain. The editing domain removes incorrectly charged amino acids, while the C-Ala domain, along with tRNA(Ala), serves as a bridge to cooperatively bring together the editing and aminoacylation centers thus stimulating deacylation of misacylated tRNAs.</text>
</comment>
<feature type="binding site" evidence="14">
    <location>
        <position position="570"/>
    </location>
    <ligand>
        <name>Zn(2+)</name>
        <dbReference type="ChEBI" id="CHEBI:29105"/>
    </ligand>
</feature>
<evidence type="ECO:0000256" key="4">
    <source>
        <dbReference type="ARBA" id="ARBA00022598"/>
    </source>
</evidence>
<dbReference type="Pfam" id="PF07973">
    <property type="entry name" value="tRNA_SAD"/>
    <property type="match status" value="1"/>
</dbReference>
<dbReference type="PANTHER" id="PTHR11777">
    <property type="entry name" value="ALANYL-TRNA SYNTHETASE"/>
    <property type="match status" value="1"/>
</dbReference>
<feature type="domain" description="Alanyl-transfer RNA synthetases family profile" evidence="15">
    <location>
        <begin position="3"/>
        <end position="715"/>
    </location>
</feature>
<feature type="binding site" evidence="14">
    <location>
        <position position="574"/>
    </location>
    <ligand>
        <name>Zn(2+)</name>
        <dbReference type="ChEBI" id="CHEBI:29105"/>
    </ligand>
</feature>
<dbReference type="InterPro" id="IPR050058">
    <property type="entry name" value="Ala-tRNA_ligase"/>
</dbReference>
<dbReference type="NCBIfam" id="TIGR00344">
    <property type="entry name" value="alaS"/>
    <property type="match status" value="1"/>
</dbReference>
<comment type="catalytic activity">
    <reaction evidence="13 14">
        <text>tRNA(Ala) + L-alanine + ATP = L-alanyl-tRNA(Ala) + AMP + diphosphate</text>
        <dbReference type="Rhea" id="RHEA:12540"/>
        <dbReference type="Rhea" id="RHEA-COMP:9657"/>
        <dbReference type="Rhea" id="RHEA-COMP:9923"/>
        <dbReference type="ChEBI" id="CHEBI:30616"/>
        <dbReference type="ChEBI" id="CHEBI:33019"/>
        <dbReference type="ChEBI" id="CHEBI:57972"/>
        <dbReference type="ChEBI" id="CHEBI:78442"/>
        <dbReference type="ChEBI" id="CHEBI:78497"/>
        <dbReference type="ChEBI" id="CHEBI:456215"/>
        <dbReference type="EC" id="6.1.1.7"/>
    </reaction>
</comment>
<dbReference type="RefSeq" id="WP_168104623.1">
    <property type="nucleotide sequence ID" value="NZ_CP051215.1"/>
</dbReference>
<reference evidence="16 17" key="1">
    <citation type="submission" date="2020-04" db="EMBL/GenBank/DDBJ databases">
        <title>Complete genome sequence of Spiroplasma platyhelix ATCC 51748, an insect isolate.</title>
        <authorList>
            <person name="Green E.A."/>
            <person name="Klassen J.L."/>
        </authorList>
    </citation>
    <scope>NUCLEOTIDE SEQUENCE [LARGE SCALE GENOMIC DNA]</scope>
    <source>
        <strain evidence="16 17">PALS-1</strain>
    </source>
</reference>
<accession>A0A846U8C0</accession>
<dbReference type="SUPFAM" id="SSF101353">
    <property type="entry name" value="Putative anticodon-binding domain of alanyl-tRNA synthetase (AlaRS)"/>
    <property type="match status" value="1"/>
</dbReference>
<dbReference type="FunFam" id="3.30.930.10:FF:000046">
    <property type="entry name" value="Alanine--tRNA ligase"/>
    <property type="match status" value="1"/>
</dbReference>
<dbReference type="InterPro" id="IPR018165">
    <property type="entry name" value="Ala-tRNA-synth_IIc_core"/>
</dbReference>
<dbReference type="PANTHER" id="PTHR11777:SF9">
    <property type="entry name" value="ALANINE--TRNA LIGASE, CYTOPLASMIC"/>
    <property type="match status" value="1"/>
</dbReference>
<dbReference type="SUPFAM" id="SSF55681">
    <property type="entry name" value="Class II aaRS and biotin synthetases"/>
    <property type="match status" value="1"/>
</dbReference>
<keyword evidence="3 14" id="KW-0820">tRNA-binding</keyword>
<evidence type="ECO:0000256" key="2">
    <source>
        <dbReference type="ARBA" id="ARBA00022490"/>
    </source>
</evidence>
<comment type="subcellular location">
    <subcellularLocation>
        <location evidence="14">Cytoplasm</location>
    </subcellularLocation>
</comment>
<keyword evidence="7 14" id="KW-0862">Zinc</keyword>
<gene>
    <name evidence="14 16" type="primary">alaS</name>
    <name evidence="16" type="ORF">HER12_00015</name>
</gene>
<keyword evidence="9 14" id="KW-0694">RNA-binding</keyword>
<comment type="function">
    <text evidence="12 14">Catalyzes the attachment of alanine to tRNA(Ala) in a two-step reaction: alanine is first activated by ATP to form Ala-AMP and then transferred to the acceptor end of tRNA(Ala). Also edits incorrectly charged Ser-tRNA(Ala) and Gly-tRNA(Ala) via its editing domain.</text>
</comment>
<dbReference type="InterPro" id="IPR018164">
    <property type="entry name" value="Ala-tRNA-synth_IIc_N"/>
</dbReference>
<dbReference type="InterPro" id="IPR012947">
    <property type="entry name" value="tRNA_SAD"/>
</dbReference>
<dbReference type="CDD" id="cd00673">
    <property type="entry name" value="AlaRS_core"/>
    <property type="match status" value="1"/>
</dbReference>
<comment type="similarity">
    <text evidence="1 14">Belongs to the class-II aminoacyl-tRNA synthetase family.</text>
</comment>
<comment type="cofactor">
    <cofactor evidence="14">
        <name>Zn(2+)</name>
        <dbReference type="ChEBI" id="CHEBI:29105"/>
    </cofactor>
    <text evidence="14">Binds 1 zinc ion per subunit.</text>
</comment>
<name>A0A846U8C0_9MOLU</name>
<dbReference type="EC" id="6.1.1.7" evidence="14"/>
<keyword evidence="10 14" id="KW-0648">Protein biosynthesis</keyword>
<feature type="binding site" evidence="14">
    <location>
        <position position="676"/>
    </location>
    <ligand>
        <name>Zn(2+)</name>
        <dbReference type="ChEBI" id="CHEBI:29105"/>
    </ligand>
</feature>
<dbReference type="Gene3D" id="3.10.310.40">
    <property type="match status" value="1"/>
</dbReference>
<dbReference type="GO" id="GO:0000049">
    <property type="term" value="F:tRNA binding"/>
    <property type="evidence" value="ECO:0007669"/>
    <property type="project" value="UniProtKB-KW"/>
</dbReference>
<evidence type="ECO:0000256" key="8">
    <source>
        <dbReference type="ARBA" id="ARBA00022840"/>
    </source>
</evidence>
<dbReference type="GO" id="GO:0004813">
    <property type="term" value="F:alanine-tRNA ligase activity"/>
    <property type="evidence" value="ECO:0007669"/>
    <property type="project" value="UniProtKB-UniRule"/>
</dbReference>
<evidence type="ECO:0000256" key="13">
    <source>
        <dbReference type="ARBA" id="ARBA00048300"/>
    </source>
</evidence>
<evidence type="ECO:0000256" key="6">
    <source>
        <dbReference type="ARBA" id="ARBA00022741"/>
    </source>
</evidence>
<dbReference type="FunFam" id="3.30.980.10:FF:000004">
    <property type="entry name" value="Alanine--tRNA ligase, cytoplasmic"/>
    <property type="match status" value="1"/>
</dbReference>
<keyword evidence="11 14" id="KW-0030">Aminoacyl-tRNA synthetase</keyword>
<keyword evidence="4 14" id="KW-0436">Ligase</keyword>
<dbReference type="PRINTS" id="PR00980">
    <property type="entry name" value="TRNASYNTHALA"/>
</dbReference>
<evidence type="ECO:0000256" key="3">
    <source>
        <dbReference type="ARBA" id="ARBA00022555"/>
    </source>
</evidence>
<dbReference type="Gene3D" id="3.30.54.20">
    <property type="match status" value="1"/>
</dbReference>
<dbReference type="InterPro" id="IPR002318">
    <property type="entry name" value="Ala-tRNA-lgiase_IIc"/>
</dbReference>
<evidence type="ECO:0000256" key="1">
    <source>
        <dbReference type="ARBA" id="ARBA00008226"/>
    </source>
</evidence>